<evidence type="ECO:0000313" key="1">
    <source>
        <dbReference type="EMBL" id="KAF2466959.1"/>
    </source>
</evidence>
<protein>
    <submittedName>
        <fullName evidence="1">Uncharacterized protein</fullName>
    </submittedName>
</protein>
<gene>
    <name evidence="1" type="ORF">BDR25DRAFT_71735</name>
</gene>
<accession>A0ACB6QJ36</accession>
<sequence>MAPIPISDVPPTWANHGDKNLICIPAQWTSVILFCFANYLAHCATVKPYPAETLRELGIAMGLALVLPSSGITRAVDSIIRRSNFRKLNQLEKAATAGALCMVIRDKYWSPQEGEVLRDEDFVRVDQNFHYKKKGDKNTETVALSSQTRDSQTESLLPTNNSEREATSPVGLDYVALETITQLPSRKSDDIDSTDDAYCFRVRQSSSMRENIRTSQHSQSITKRQCQVHGAYELPKGYTLGYVPSDAEVLPYIKREENNELQQPTRNSDIRIANSVHISSSYSFTKAAIAIVQTVYASTTLYRARGDQVRIYGYAAFGLTVVPYVLMSILNLIGQIASSEYPTLYMVHTDIMDEAKKRGGIFDGVVGSLTPVEGPQALRNLKIKSAGPWTVSTHHVERGYREQMRIILRSSESDQEPQEIQMEASRTNPLGYIYIGASRPFARRTKKFYPRAVGEPSSVRKRWASSSYLLNLVAPVVFGCISLLIVGVISRFQKGKHSTSIQRGFTMSWLIIGMLFGAVTRAMHFFLSPKNDTFEAVCLWMFFPIVWGIFLVPALGGIVVVCQMIVSYGSCTRIA</sequence>
<evidence type="ECO:0000313" key="2">
    <source>
        <dbReference type="Proteomes" id="UP000799755"/>
    </source>
</evidence>
<dbReference type="Proteomes" id="UP000799755">
    <property type="component" value="Unassembled WGS sequence"/>
</dbReference>
<comment type="caution">
    <text evidence="1">The sequence shown here is derived from an EMBL/GenBank/DDBJ whole genome shotgun (WGS) entry which is preliminary data.</text>
</comment>
<dbReference type="EMBL" id="MU003522">
    <property type="protein sequence ID" value="KAF2466959.1"/>
    <property type="molecule type" value="Genomic_DNA"/>
</dbReference>
<proteinExistence type="predicted"/>
<name>A0ACB6QJ36_9PLEO</name>
<organism evidence="1 2">
    <name type="scientific">Lindgomyces ingoldianus</name>
    <dbReference type="NCBI Taxonomy" id="673940"/>
    <lineage>
        <taxon>Eukaryota</taxon>
        <taxon>Fungi</taxon>
        <taxon>Dikarya</taxon>
        <taxon>Ascomycota</taxon>
        <taxon>Pezizomycotina</taxon>
        <taxon>Dothideomycetes</taxon>
        <taxon>Pleosporomycetidae</taxon>
        <taxon>Pleosporales</taxon>
        <taxon>Lindgomycetaceae</taxon>
        <taxon>Lindgomyces</taxon>
    </lineage>
</organism>
<keyword evidence="2" id="KW-1185">Reference proteome</keyword>
<reference evidence="1" key="1">
    <citation type="journal article" date="2020" name="Stud. Mycol.">
        <title>101 Dothideomycetes genomes: a test case for predicting lifestyles and emergence of pathogens.</title>
        <authorList>
            <person name="Haridas S."/>
            <person name="Albert R."/>
            <person name="Binder M."/>
            <person name="Bloem J."/>
            <person name="Labutti K."/>
            <person name="Salamov A."/>
            <person name="Andreopoulos B."/>
            <person name="Baker S."/>
            <person name="Barry K."/>
            <person name="Bills G."/>
            <person name="Bluhm B."/>
            <person name="Cannon C."/>
            <person name="Castanera R."/>
            <person name="Culley D."/>
            <person name="Daum C."/>
            <person name="Ezra D."/>
            <person name="Gonzalez J."/>
            <person name="Henrissat B."/>
            <person name="Kuo A."/>
            <person name="Liang C."/>
            <person name="Lipzen A."/>
            <person name="Lutzoni F."/>
            <person name="Magnuson J."/>
            <person name="Mondo S."/>
            <person name="Nolan M."/>
            <person name="Ohm R."/>
            <person name="Pangilinan J."/>
            <person name="Park H.-J."/>
            <person name="Ramirez L."/>
            <person name="Alfaro M."/>
            <person name="Sun H."/>
            <person name="Tritt A."/>
            <person name="Yoshinaga Y."/>
            <person name="Zwiers L.-H."/>
            <person name="Turgeon B."/>
            <person name="Goodwin S."/>
            <person name="Spatafora J."/>
            <person name="Crous P."/>
            <person name="Grigoriev I."/>
        </authorList>
    </citation>
    <scope>NUCLEOTIDE SEQUENCE</scope>
    <source>
        <strain evidence="1">ATCC 200398</strain>
    </source>
</reference>